<sequence length="57" mass="5568">MSSRIYRPLAAAAIAMSATAIGAGVASAEAPTAAPVSGSVEVCLPIHLGPLEVGFCL</sequence>
<comment type="caution">
    <text evidence="2">The sequence shown here is derived from an EMBL/GenBank/DDBJ whole genome shotgun (WGS) entry which is preliminary data.</text>
</comment>
<evidence type="ECO:0000256" key="1">
    <source>
        <dbReference type="SAM" id="SignalP"/>
    </source>
</evidence>
<name>A0A846W180_9NOCA</name>
<dbReference type="Proteomes" id="UP000572007">
    <property type="component" value="Unassembled WGS sequence"/>
</dbReference>
<dbReference type="EMBL" id="JAAXOM010000001">
    <property type="protein sequence ID" value="NKX86514.1"/>
    <property type="molecule type" value="Genomic_DNA"/>
</dbReference>
<organism evidence="2 3">
    <name type="scientific">Nocardia coubleae</name>
    <dbReference type="NCBI Taxonomy" id="356147"/>
    <lineage>
        <taxon>Bacteria</taxon>
        <taxon>Bacillati</taxon>
        <taxon>Actinomycetota</taxon>
        <taxon>Actinomycetes</taxon>
        <taxon>Mycobacteriales</taxon>
        <taxon>Nocardiaceae</taxon>
        <taxon>Nocardia</taxon>
    </lineage>
</organism>
<reference evidence="2 3" key="1">
    <citation type="submission" date="2020-04" db="EMBL/GenBank/DDBJ databases">
        <title>MicrobeNet Type strains.</title>
        <authorList>
            <person name="Nicholson A.C."/>
        </authorList>
    </citation>
    <scope>NUCLEOTIDE SEQUENCE [LARGE SCALE GENOMIC DNA]</scope>
    <source>
        <strain evidence="2 3">DSM 44960</strain>
    </source>
</reference>
<gene>
    <name evidence="2" type="ORF">HGA10_04190</name>
</gene>
<keyword evidence="3" id="KW-1185">Reference proteome</keyword>
<proteinExistence type="predicted"/>
<feature type="chain" id="PRO_5039048808" evidence="1">
    <location>
        <begin position="23"/>
        <end position="57"/>
    </location>
</feature>
<evidence type="ECO:0000313" key="2">
    <source>
        <dbReference type="EMBL" id="NKX86514.1"/>
    </source>
</evidence>
<evidence type="ECO:0000313" key="3">
    <source>
        <dbReference type="Proteomes" id="UP000572007"/>
    </source>
</evidence>
<keyword evidence="1" id="KW-0732">Signal</keyword>
<feature type="signal peptide" evidence="1">
    <location>
        <begin position="1"/>
        <end position="22"/>
    </location>
</feature>
<protein>
    <submittedName>
        <fullName evidence="2">Uncharacterized protein</fullName>
    </submittedName>
</protein>
<dbReference type="AlphaFoldDB" id="A0A846W180"/>
<dbReference type="RefSeq" id="WP_167353273.1">
    <property type="nucleotide sequence ID" value="NZ_JAAXOM010000001.1"/>
</dbReference>
<accession>A0A846W180</accession>